<keyword evidence="4" id="KW-1185">Reference proteome</keyword>
<feature type="domain" description="Teneurin-like YD-shell" evidence="2">
    <location>
        <begin position="114"/>
        <end position="225"/>
    </location>
</feature>
<dbReference type="InterPro" id="IPR056823">
    <property type="entry name" value="TEN-like_YD-shell"/>
</dbReference>
<dbReference type="RefSeq" id="WP_150459367.1">
    <property type="nucleotide sequence ID" value="NZ_VYKK01000027.1"/>
</dbReference>
<accession>A0A5J5FWI3</accession>
<evidence type="ECO:0000313" key="3">
    <source>
        <dbReference type="EMBL" id="KAA8998360.1"/>
    </source>
</evidence>
<dbReference type="Pfam" id="PF25023">
    <property type="entry name" value="TEN_YD-shell"/>
    <property type="match status" value="1"/>
</dbReference>
<dbReference type="NCBIfam" id="TIGR03696">
    <property type="entry name" value="Rhs_assc_core"/>
    <property type="match status" value="1"/>
</dbReference>
<evidence type="ECO:0000259" key="2">
    <source>
        <dbReference type="Pfam" id="PF25023"/>
    </source>
</evidence>
<dbReference type="Gene3D" id="2.180.10.10">
    <property type="entry name" value="RHS repeat-associated core"/>
    <property type="match status" value="1"/>
</dbReference>
<protein>
    <recommendedName>
        <fullName evidence="2">Teneurin-like YD-shell domain-containing protein</fullName>
    </recommendedName>
</protein>
<name>A0A5J5FWI3_9BACL</name>
<dbReference type="NCBIfam" id="TIGR01643">
    <property type="entry name" value="YD_repeat_2x"/>
    <property type="match status" value="1"/>
</dbReference>
<organism evidence="3 4">
    <name type="scientific">Paenibacillus spiritus</name>
    <dbReference type="NCBI Taxonomy" id="2496557"/>
    <lineage>
        <taxon>Bacteria</taxon>
        <taxon>Bacillati</taxon>
        <taxon>Bacillota</taxon>
        <taxon>Bacilli</taxon>
        <taxon>Bacillales</taxon>
        <taxon>Paenibacillaceae</taxon>
        <taxon>Paenibacillus</taxon>
    </lineage>
</organism>
<comment type="caution">
    <text evidence="3">The sequence shown here is derived from an EMBL/GenBank/DDBJ whole genome shotgun (WGS) entry which is preliminary data.</text>
</comment>
<dbReference type="PANTHER" id="PTHR32305">
    <property type="match status" value="1"/>
</dbReference>
<dbReference type="InterPro" id="IPR050708">
    <property type="entry name" value="T6SS_VgrG/RHS"/>
</dbReference>
<dbReference type="AlphaFoldDB" id="A0A5J5FWI3"/>
<dbReference type="InterPro" id="IPR006530">
    <property type="entry name" value="YD"/>
</dbReference>
<evidence type="ECO:0000256" key="1">
    <source>
        <dbReference type="ARBA" id="ARBA00022737"/>
    </source>
</evidence>
<dbReference type="Proteomes" id="UP000367750">
    <property type="component" value="Unassembled WGS sequence"/>
</dbReference>
<gene>
    <name evidence="3" type="ORF">F4V43_16540</name>
</gene>
<reference evidence="3 4" key="1">
    <citation type="submission" date="2019-09" db="EMBL/GenBank/DDBJ databases">
        <title>Bacillus ochoae sp. nov., Paenibacillus whitsoniae sp. nov., Paenibacillus spiritus sp. nov. Isolated from the Mars Exploration Rover during spacecraft assembly.</title>
        <authorList>
            <person name="Seuylemezian A."/>
            <person name="Vaishampayan P."/>
        </authorList>
    </citation>
    <scope>NUCLEOTIDE SEQUENCE [LARGE SCALE GENOMIC DNA]</scope>
    <source>
        <strain evidence="3 4">MER_111</strain>
    </source>
</reference>
<keyword evidence="1" id="KW-0677">Repeat</keyword>
<sequence>MLDKVTYGNDLVTDYQYDDGFGRLTGIKHMKGTAVLNQYTYTVDYTYDKANQLQTVMRNGAVTSYKYDGDGLMREKTSGGQTTRYYYDGQNIIADAGVSGSTVTFKDRYVRGYQLINMKNQAGTVGYYLLNGHGDVVNLYKLDGTLLNTYDYDIWGNPKVTEEAESFGNIFRYSGEYWDKDTNLQNLRARWYDPSIGRFITEDTWEGRINHPDSQNPYIYVMNNPLIYVDPSGHILDTLLDVGSLIYDTYKLAKDPSWGNAGYVALDAASALVPFVPSASSAVRAGKALSKADDGTDIASSAAKAAEGTGNNPLRRTGDQQALHDLAKESVKEAKKETQSPSKKRKFLMNGLTNMVFLNIIKLIREAENTSLVEIIKIIPIFTMNMYHTNFRRVCFE</sequence>
<dbReference type="PANTHER" id="PTHR32305:SF15">
    <property type="entry name" value="PROTEIN RHSA-RELATED"/>
    <property type="match status" value="1"/>
</dbReference>
<dbReference type="EMBL" id="VYKK01000027">
    <property type="protein sequence ID" value="KAA8998360.1"/>
    <property type="molecule type" value="Genomic_DNA"/>
</dbReference>
<evidence type="ECO:0000313" key="4">
    <source>
        <dbReference type="Proteomes" id="UP000367750"/>
    </source>
</evidence>
<proteinExistence type="predicted"/>
<dbReference type="OrthoDB" id="9816549at2"/>
<dbReference type="InterPro" id="IPR022385">
    <property type="entry name" value="Rhs_assc_core"/>
</dbReference>